<evidence type="ECO:0000313" key="4">
    <source>
        <dbReference type="Proteomes" id="UP001530400"/>
    </source>
</evidence>
<evidence type="ECO:0000313" key="3">
    <source>
        <dbReference type="EMBL" id="KAL3785525.1"/>
    </source>
</evidence>
<feature type="chain" id="PRO_5044847463" evidence="2">
    <location>
        <begin position="18"/>
        <end position="395"/>
    </location>
</feature>
<dbReference type="Proteomes" id="UP001530400">
    <property type="component" value="Unassembled WGS sequence"/>
</dbReference>
<keyword evidence="4" id="KW-1185">Reference proteome</keyword>
<evidence type="ECO:0000256" key="1">
    <source>
        <dbReference type="SAM" id="MobiDB-lite"/>
    </source>
</evidence>
<gene>
    <name evidence="3" type="ORF">ACHAWO_001470</name>
</gene>
<feature type="signal peptide" evidence="2">
    <location>
        <begin position="1"/>
        <end position="17"/>
    </location>
</feature>
<keyword evidence="2" id="KW-0732">Signal</keyword>
<dbReference type="AlphaFoldDB" id="A0ABD3PBL5"/>
<organism evidence="3 4">
    <name type="scientific">Cyclotella atomus</name>
    <dbReference type="NCBI Taxonomy" id="382360"/>
    <lineage>
        <taxon>Eukaryota</taxon>
        <taxon>Sar</taxon>
        <taxon>Stramenopiles</taxon>
        <taxon>Ochrophyta</taxon>
        <taxon>Bacillariophyta</taxon>
        <taxon>Coscinodiscophyceae</taxon>
        <taxon>Thalassiosirophycidae</taxon>
        <taxon>Stephanodiscales</taxon>
        <taxon>Stephanodiscaceae</taxon>
        <taxon>Cyclotella</taxon>
    </lineage>
</organism>
<name>A0ABD3PBL5_9STRA</name>
<feature type="compositionally biased region" description="Basic and acidic residues" evidence="1">
    <location>
        <begin position="357"/>
        <end position="369"/>
    </location>
</feature>
<evidence type="ECO:0000256" key="2">
    <source>
        <dbReference type="SAM" id="SignalP"/>
    </source>
</evidence>
<accession>A0ABD3PBL5</accession>
<proteinExistence type="predicted"/>
<dbReference type="EMBL" id="JALLPJ020000689">
    <property type="protein sequence ID" value="KAL3785525.1"/>
    <property type="molecule type" value="Genomic_DNA"/>
</dbReference>
<feature type="region of interest" description="Disordered" evidence="1">
    <location>
        <begin position="329"/>
        <end position="375"/>
    </location>
</feature>
<protein>
    <submittedName>
        <fullName evidence="3">Uncharacterized protein</fullName>
    </submittedName>
</protein>
<sequence>MKSLLLLATALLPQLRAQPASCSCSPTQYTFRLDLSADCDSSTISEELDGINGSLCFFGEGSSSGTGVFPGDMVLGGKGGTGPIRKIKELSLKHHRYSLERRQQVDLTAAMRAPTAPITEVTSILFLEVDTTPELNIINQDSTYFTTNLPDESVVTYTSISKQLDYTLPLEEQMEYVPGGVVVVLFGNDEEGNVVQNTVAWDYDLSNCEVEPLAVGDTIGWVAMEDYAPAKAAFCPAVEAPPPTPSPVIDTIETAAPSPSLIEATESPTAPEVIETQSPTVTEVEVIQTTSSTAGAEVEKTVEPSVSSKTGKDSSMSYAGKAAKLFKESKSSKQFSTPMSVDGVASKSGKVMSIPEAKAEKKTSADAKAGKGMSMVEAKSQKLFASKSTEMSVPN</sequence>
<comment type="caution">
    <text evidence="3">The sequence shown here is derived from an EMBL/GenBank/DDBJ whole genome shotgun (WGS) entry which is preliminary data.</text>
</comment>
<reference evidence="3 4" key="1">
    <citation type="submission" date="2024-10" db="EMBL/GenBank/DDBJ databases">
        <title>Updated reference genomes for cyclostephanoid diatoms.</title>
        <authorList>
            <person name="Roberts W.R."/>
            <person name="Alverson A.J."/>
        </authorList>
    </citation>
    <scope>NUCLEOTIDE SEQUENCE [LARGE SCALE GENOMIC DNA]</scope>
    <source>
        <strain evidence="3 4">AJA010-31</strain>
    </source>
</reference>